<keyword evidence="2" id="KW-0472">Membrane</keyword>
<feature type="transmembrane region" description="Helical" evidence="2">
    <location>
        <begin position="12"/>
        <end position="31"/>
    </location>
</feature>
<feature type="transmembrane region" description="Helical" evidence="2">
    <location>
        <begin position="264"/>
        <end position="288"/>
    </location>
</feature>
<organism evidence="5 6">
    <name type="scientific">Cellulomonas aerilata</name>
    <dbReference type="NCBI Taxonomy" id="515326"/>
    <lineage>
        <taxon>Bacteria</taxon>
        <taxon>Bacillati</taxon>
        <taxon>Actinomycetota</taxon>
        <taxon>Actinomycetes</taxon>
        <taxon>Micrococcales</taxon>
        <taxon>Cellulomonadaceae</taxon>
        <taxon>Cellulomonas</taxon>
    </lineage>
</organism>
<feature type="transmembrane region" description="Helical" evidence="2">
    <location>
        <begin position="43"/>
        <end position="62"/>
    </location>
</feature>
<proteinExistence type="predicted"/>
<evidence type="ECO:0008006" key="7">
    <source>
        <dbReference type="Google" id="ProtNLM"/>
    </source>
</evidence>
<keyword evidence="2" id="KW-1133">Transmembrane helix</keyword>
<evidence type="ECO:0000256" key="2">
    <source>
        <dbReference type="SAM" id="Phobius"/>
    </source>
</evidence>
<keyword evidence="6" id="KW-1185">Reference proteome</keyword>
<feature type="transmembrane region" description="Helical" evidence="2">
    <location>
        <begin position="300"/>
        <end position="319"/>
    </location>
</feature>
<dbReference type="InterPro" id="IPR012429">
    <property type="entry name" value="HGSNAT_cat"/>
</dbReference>
<feature type="domain" description="DUF418" evidence="3">
    <location>
        <begin position="202"/>
        <end position="330"/>
    </location>
</feature>
<accession>A0A512DGX9</accession>
<dbReference type="InterPro" id="IPR007349">
    <property type="entry name" value="DUF418"/>
</dbReference>
<feature type="transmembrane region" description="Helical" evidence="2">
    <location>
        <begin position="74"/>
        <end position="93"/>
    </location>
</feature>
<dbReference type="Pfam" id="PF07786">
    <property type="entry name" value="HGSNAT_cat"/>
    <property type="match status" value="1"/>
</dbReference>
<feature type="transmembrane region" description="Helical" evidence="2">
    <location>
        <begin position="237"/>
        <end position="257"/>
    </location>
</feature>
<evidence type="ECO:0000259" key="3">
    <source>
        <dbReference type="Pfam" id="PF04235"/>
    </source>
</evidence>
<evidence type="ECO:0000313" key="6">
    <source>
        <dbReference type="Proteomes" id="UP000321181"/>
    </source>
</evidence>
<feature type="transmembrane region" description="Helical" evidence="2">
    <location>
        <begin position="194"/>
        <end position="217"/>
    </location>
</feature>
<dbReference type="AlphaFoldDB" id="A0A512DGX9"/>
<feature type="domain" description="Heparan-alpha-glucosaminide N-acetyltransferase catalytic" evidence="4">
    <location>
        <begin position="3"/>
        <end position="187"/>
    </location>
</feature>
<feature type="compositionally biased region" description="Pro residues" evidence="1">
    <location>
        <begin position="382"/>
        <end position="392"/>
    </location>
</feature>
<name>A0A512DGX9_9CELL</name>
<reference evidence="5 6" key="1">
    <citation type="submission" date="2019-07" db="EMBL/GenBank/DDBJ databases">
        <title>Whole genome shotgun sequence of Cellulomonas aerilata NBRC 106308.</title>
        <authorList>
            <person name="Hosoyama A."/>
            <person name="Uohara A."/>
            <person name="Ohji S."/>
            <person name="Ichikawa N."/>
        </authorList>
    </citation>
    <scope>NUCLEOTIDE SEQUENCE [LARGE SCALE GENOMIC DNA]</scope>
    <source>
        <strain evidence="5 6">NBRC 106308</strain>
    </source>
</reference>
<feature type="compositionally biased region" description="Low complexity" evidence="1">
    <location>
        <begin position="355"/>
        <end position="367"/>
    </location>
</feature>
<feature type="transmembrane region" description="Helical" evidence="2">
    <location>
        <begin position="163"/>
        <end position="182"/>
    </location>
</feature>
<feature type="region of interest" description="Disordered" evidence="1">
    <location>
        <begin position="342"/>
        <end position="392"/>
    </location>
</feature>
<comment type="caution">
    <text evidence="5">The sequence shown here is derived from an EMBL/GenBank/DDBJ whole genome shotgun (WGS) entry which is preliminary data.</text>
</comment>
<dbReference type="Pfam" id="PF04235">
    <property type="entry name" value="DUF418"/>
    <property type="match status" value="1"/>
</dbReference>
<sequence>MERIGGVDVARGVAVLGMMSAHVGVAGPDLWSTDGWLGVADGRSAALFGVLAGLSIALLSGGPRPVSGSALGRARVRIAVRGGLLLLLGMFLAALGAPIAIILQSYGLLFALALPVLRLPRTSLALLAVAVALGGPGLCFALTDTLTSAGRPPTGLLELLVAGYYPAAVWLAYVLAGLALGRSDLRSTALRVRLGLLGAGLAVAGYGGGVLLTAMAAGQSAQVLRLLSVEPHADSTFEVAGNTGVAFVVIAVSLVVADRWPRVVYPLAATGALALTAYSTHIVAIAVMGDEVVREPQVTVHLGFLVTTLVLTSLWRAVLGRGPLERAMHVVSTSVAASVVDRDESPAGGSGSIGPQGQVGPQGQTSSRLQPADVEPAESPAPTAPPPGAPRR</sequence>
<dbReference type="EMBL" id="BJYY01000022">
    <property type="protein sequence ID" value="GEO35738.1"/>
    <property type="molecule type" value="Genomic_DNA"/>
</dbReference>
<evidence type="ECO:0000256" key="1">
    <source>
        <dbReference type="SAM" id="MobiDB-lite"/>
    </source>
</evidence>
<protein>
    <recommendedName>
        <fullName evidence="7">Heparan-alpha-glucosaminide N-acetyltransferase catalytic domain-containing protein</fullName>
    </recommendedName>
</protein>
<evidence type="ECO:0000259" key="4">
    <source>
        <dbReference type="Pfam" id="PF07786"/>
    </source>
</evidence>
<keyword evidence="2" id="KW-0812">Transmembrane</keyword>
<gene>
    <name evidence="5" type="ORF">CAE01nite_34630</name>
</gene>
<evidence type="ECO:0000313" key="5">
    <source>
        <dbReference type="EMBL" id="GEO35738.1"/>
    </source>
</evidence>
<dbReference type="Proteomes" id="UP000321181">
    <property type="component" value="Unassembled WGS sequence"/>
</dbReference>
<dbReference type="RefSeq" id="WP_246131309.1">
    <property type="nucleotide sequence ID" value="NZ_BAAARM010000007.1"/>
</dbReference>